<keyword evidence="1 2" id="KW-0732">Signal</keyword>
<reference evidence="3 4" key="1">
    <citation type="submission" date="2019-12" db="EMBL/GenBank/DDBJ databases">
        <title>Snethiella sp. nov. sp. isolated from sea sand.</title>
        <authorList>
            <person name="Kim J."/>
            <person name="Jeong S.E."/>
            <person name="Jung H.S."/>
            <person name="Jeon C.O."/>
        </authorList>
    </citation>
    <scope>NUCLEOTIDE SEQUENCE [LARGE SCALE GENOMIC DNA]</scope>
    <source>
        <strain evidence="3 4">DP05</strain>
    </source>
</reference>
<protein>
    <submittedName>
        <fullName evidence="3">C4-dicarboxylate ABC transporter substrate-binding protein</fullName>
    </submittedName>
</protein>
<gene>
    <name evidence="3" type="ORF">GQE98_00290</name>
</gene>
<organism evidence="3 4">
    <name type="scientific">Sneathiella litorea</name>
    <dbReference type="NCBI Taxonomy" id="2606216"/>
    <lineage>
        <taxon>Bacteria</taxon>
        <taxon>Pseudomonadati</taxon>
        <taxon>Pseudomonadota</taxon>
        <taxon>Alphaproteobacteria</taxon>
        <taxon>Sneathiellales</taxon>
        <taxon>Sneathiellaceae</taxon>
        <taxon>Sneathiella</taxon>
    </lineage>
</organism>
<dbReference type="Pfam" id="PF03480">
    <property type="entry name" value="DctP"/>
    <property type="match status" value="1"/>
</dbReference>
<dbReference type="NCBIfam" id="NF037995">
    <property type="entry name" value="TRAP_S1"/>
    <property type="match status" value="1"/>
</dbReference>
<evidence type="ECO:0000256" key="2">
    <source>
        <dbReference type="SAM" id="SignalP"/>
    </source>
</evidence>
<dbReference type="InterPro" id="IPR038404">
    <property type="entry name" value="TRAP_DctP_sf"/>
</dbReference>
<accession>A0A6L8W2D8</accession>
<feature type="signal peptide" evidence="2">
    <location>
        <begin position="1"/>
        <end position="24"/>
    </location>
</feature>
<dbReference type="PANTHER" id="PTHR33376">
    <property type="match status" value="1"/>
</dbReference>
<sequence length="348" mass="38453">MIKRTVMSIAAISAASMMTFSVSAAEIVDGPNVSWNLSTWGKQRAFTSSAETIRDYVAERTDGKFKIKIHYGEALSKVRENLDGIKLGAFQMMMFCSAYHPAKNPTLSGLDLPFLPFPNLKVQSAVHEAYYAHPAVVKDLARWDAKLLMSSLLPQYEFTGVGEPPLKLEDWDGMRVRALGGIGEAMKKLGAVPTTVPAPEVYTSLERGTIDAASFPFTYAHVAYRLTDIGDWYTANMSPGANNCPVIVSNTAYDKLPPQYQQLLLDAKPSAYEALYAAYEAADKKNFPIMKEKGMQPITYTDEEIAKFREVGAKPVWDEWIAKMNADGFPGDELFELIMKTSKEAAGN</sequence>
<keyword evidence="4" id="KW-1185">Reference proteome</keyword>
<dbReference type="InterPro" id="IPR018389">
    <property type="entry name" value="DctP_fam"/>
</dbReference>
<comment type="caution">
    <text evidence="3">The sequence shown here is derived from an EMBL/GenBank/DDBJ whole genome shotgun (WGS) entry which is preliminary data.</text>
</comment>
<evidence type="ECO:0000313" key="4">
    <source>
        <dbReference type="Proteomes" id="UP000476030"/>
    </source>
</evidence>
<dbReference type="Proteomes" id="UP000476030">
    <property type="component" value="Unassembled WGS sequence"/>
</dbReference>
<name>A0A6L8W2D8_9PROT</name>
<dbReference type="RefSeq" id="WP_161313555.1">
    <property type="nucleotide sequence ID" value="NZ_WTUW01000001.1"/>
</dbReference>
<feature type="chain" id="PRO_5026889856" evidence="2">
    <location>
        <begin position="25"/>
        <end position="348"/>
    </location>
</feature>
<dbReference type="PANTHER" id="PTHR33376:SF5">
    <property type="entry name" value="EXTRACYTOPLASMIC SOLUTE RECEPTOR PROTEIN"/>
    <property type="match status" value="1"/>
</dbReference>
<dbReference type="AlphaFoldDB" id="A0A6L8W2D8"/>
<evidence type="ECO:0000313" key="3">
    <source>
        <dbReference type="EMBL" id="MZR29061.1"/>
    </source>
</evidence>
<proteinExistence type="predicted"/>
<evidence type="ECO:0000256" key="1">
    <source>
        <dbReference type="ARBA" id="ARBA00022729"/>
    </source>
</evidence>
<dbReference type="GO" id="GO:0055085">
    <property type="term" value="P:transmembrane transport"/>
    <property type="evidence" value="ECO:0007669"/>
    <property type="project" value="InterPro"/>
</dbReference>
<dbReference type="Gene3D" id="3.40.190.170">
    <property type="entry name" value="Bacterial extracellular solute-binding protein, family 7"/>
    <property type="match status" value="1"/>
</dbReference>
<dbReference type="EMBL" id="WTUW01000001">
    <property type="protein sequence ID" value="MZR29061.1"/>
    <property type="molecule type" value="Genomic_DNA"/>
</dbReference>